<feature type="domain" description="Gfo/Idh/MocA-like oxidoreductase C-terminal" evidence="4">
    <location>
        <begin position="141"/>
        <end position="362"/>
    </location>
</feature>
<evidence type="ECO:0000256" key="2">
    <source>
        <dbReference type="ARBA" id="ARBA00023002"/>
    </source>
</evidence>
<dbReference type="SUPFAM" id="SSF51735">
    <property type="entry name" value="NAD(P)-binding Rossmann-fold domains"/>
    <property type="match status" value="1"/>
</dbReference>
<dbReference type="GO" id="GO:0016491">
    <property type="term" value="F:oxidoreductase activity"/>
    <property type="evidence" value="ECO:0007669"/>
    <property type="project" value="UniProtKB-KW"/>
</dbReference>
<dbReference type="Gene3D" id="3.40.50.720">
    <property type="entry name" value="NAD(P)-binding Rossmann-like Domain"/>
    <property type="match status" value="1"/>
</dbReference>
<dbReference type="AlphaFoldDB" id="A0AA39R0L4"/>
<protein>
    <recommendedName>
        <fullName evidence="7">Oxidoreductase</fullName>
    </recommendedName>
</protein>
<keyword evidence="2" id="KW-0560">Oxidoreductase</keyword>
<evidence type="ECO:0000256" key="1">
    <source>
        <dbReference type="ARBA" id="ARBA00010928"/>
    </source>
</evidence>
<organism evidence="5 6">
    <name type="scientific">Cladonia borealis</name>
    <dbReference type="NCBI Taxonomy" id="184061"/>
    <lineage>
        <taxon>Eukaryota</taxon>
        <taxon>Fungi</taxon>
        <taxon>Dikarya</taxon>
        <taxon>Ascomycota</taxon>
        <taxon>Pezizomycotina</taxon>
        <taxon>Lecanoromycetes</taxon>
        <taxon>OSLEUM clade</taxon>
        <taxon>Lecanoromycetidae</taxon>
        <taxon>Lecanorales</taxon>
        <taxon>Lecanorineae</taxon>
        <taxon>Cladoniaceae</taxon>
        <taxon>Cladonia</taxon>
    </lineage>
</organism>
<evidence type="ECO:0008006" key="7">
    <source>
        <dbReference type="Google" id="ProtNLM"/>
    </source>
</evidence>
<dbReference type="InterPro" id="IPR051317">
    <property type="entry name" value="Gfo/Idh/MocA_oxidoreduct"/>
</dbReference>
<reference evidence="5" key="1">
    <citation type="submission" date="2023-03" db="EMBL/GenBank/DDBJ databases">
        <title>Complete genome of Cladonia borealis.</title>
        <authorList>
            <person name="Park H."/>
        </authorList>
    </citation>
    <scope>NUCLEOTIDE SEQUENCE</scope>
    <source>
        <strain evidence="5">ANT050790</strain>
    </source>
</reference>
<dbReference type="InterPro" id="IPR000683">
    <property type="entry name" value="Gfo/Idh/MocA-like_OxRdtase_N"/>
</dbReference>
<keyword evidence="6" id="KW-1185">Reference proteome</keyword>
<evidence type="ECO:0000259" key="4">
    <source>
        <dbReference type="Pfam" id="PF02894"/>
    </source>
</evidence>
<comment type="similarity">
    <text evidence="1">Belongs to the Gfo/Idh/MocA family.</text>
</comment>
<dbReference type="EMBL" id="JAFEKC020000009">
    <property type="protein sequence ID" value="KAK0512717.1"/>
    <property type="molecule type" value="Genomic_DNA"/>
</dbReference>
<accession>A0AA39R0L4</accession>
<dbReference type="GO" id="GO:0000166">
    <property type="term" value="F:nucleotide binding"/>
    <property type="evidence" value="ECO:0007669"/>
    <property type="project" value="InterPro"/>
</dbReference>
<evidence type="ECO:0000259" key="3">
    <source>
        <dbReference type="Pfam" id="PF01408"/>
    </source>
</evidence>
<evidence type="ECO:0000313" key="5">
    <source>
        <dbReference type="EMBL" id="KAK0512717.1"/>
    </source>
</evidence>
<dbReference type="PANTHER" id="PTHR43708">
    <property type="entry name" value="CONSERVED EXPRESSED OXIDOREDUCTASE (EUROFUNG)"/>
    <property type="match status" value="1"/>
</dbReference>
<feature type="domain" description="Gfo/Idh/MocA-like oxidoreductase N-terminal" evidence="3">
    <location>
        <begin position="9"/>
        <end position="127"/>
    </location>
</feature>
<proteinExistence type="inferred from homology"/>
<dbReference type="Proteomes" id="UP001166286">
    <property type="component" value="Unassembled WGS sequence"/>
</dbReference>
<dbReference type="Gene3D" id="3.30.360.10">
    <property type="entry name" value="Dihydrodipicolinate Reductase, domain 2"/>
    <property type="match status" value="1"/>
</dbReference>
<sequence>MGPIKPPYNVAIIGYGMSAKVFHIPLIQVTPAFNLYAIVQRNPTPDNDASKDHPGIKLYRSSEEMVDDETVDVVVITTIPTSHFELCNLAMERYKYVIVEKPFTPTSKEADELINIAVNRDLFLSVYQNRRWDTDFLTLSKLVKEGTLGRVVEFETHFDRHRPEAPTGGWKTKSLPGGGGVYDLGTHLIDQVVVLFGLPDRITGFVGSQREHNPEGVEDSCTVLLHYDSTGLLATVKAGVVSPEVNQLRFWVRGEKGSYKKFHLDPQEDQLKAGEKPGDAGFGLEPDDRAGTLTIIKDGQPKSEPCPNIEPVTYSTFYDQFAKAIEGQGEIPVPVEAEGPKNVIRLIELARLSSKEGRTLKVKEHYAEVD</sequence>
<dbReference type="Pfam" id="PF01408">
    <property type="entry name" value="GFO_IDH_MocA"/>
    <property type="match status" value="1"/>
</dbReference>
<dbReference type="InterPro" id="IPR036291">
    <property type="entry name" value="NAD(P)-bd_dom_sf"/>
</dbReference>
<evidence type="ECO:0000313" key="6">
    <source>
        <dbReference type="Proteomes" id="UP001166286"/>
    </source>
</evidence>
<dbReference type="PANTHER" id="PTHR43708:SF5">
    <property type="entry name" value="CONSERVED EXPRESSED OXIDOREDUCTASE (EUROFUNG)-RELATED"/>
    <property type="match status" value="1"/>
</dbReference>
<dbReference type="Pfam" id="PF02894">
    <property type="entry name" value="GFO_IDH_MocA_C"/>
    <property type="match status" value="1"/>
</dbReference>
<gene>
    <name evidence="5" type="ORF">JMJ35_004734</name>
</gene>
<name>A0AA39R0L4_9LECA</name>
<dbReference type="InterPro" id="IPR004104">
    <property type="entry name" value="Gfo/Idh/MocA-like_OxRdtase_C"/>
</dbReference>
<comment type="caution">
    <text evidence="5">The sequence shown here is derived from an EMBL/GenBank/DDBJ whole genome shotgun (WGS) entry which is preliminary data.</text>
</comment>